<keyword evidence="1" id="KW-0812">Transmembrane</keyword>
<name>A0A4Y8SGA4_9SPHI</name>
<keyword evidence="1" id="KW-0472">Membrane</keyword>
<dbReference type="RefSeq" id="WP_133231008.1">
    <property type="nucleotide sequence ID" value="NZ_SOZE01000010.1"/>
</dbReference>
<protein>
    <submittedName>
        <fullName evidence="2">Uncharacterized protein</fullName>
    </submittedName>
</protein>
<dbReference type="AlphaFoldDB" id="A0A4Y8SGA4"/>
<evidence type="ECO:0000256" key="1">
    <source>
        <dbReference type="SAM" id="Phobius"/>
    </source>
</evidence>
<feature type="transmembrane region" description="Helical" evidence="1">
    <location>
        <begin position="7"/>
        <end position="25"/>
    </location>
</feature>
<organism evidence="2 3">
    <name type="scientific">Mucilaginibacter psychrotolerans</name>
    <dbReference type="NCBI Taxonomy" id="1524096"/>
    <lineage>
        <taxon>Bacteria</taxon>
        <taxon>Pseudomonadati</taxon>
        <taxon>Bacteroidota</taxon>
        <taxon>Sphingobacteriia</taxon>
        <taxon>Sphingobacteriales</taxon>
        <taxon>Sphingobacteriaceae</taxon>
        <taxon>Mucilaginibacter</taxon>
    </lineage>
</organism>
<keyword evidence="1" id="KW-1133">Transmembrane helix</keyword>
<keyword evidence="3" id="KW-1185">Reference proteome</keyword>
<evidence type="ECO:0000313" key="2">
    <source>
        <dbReference type="EMBL" id="TFF37484.1"/>
    </source>
</evidence>
<reference evidence="2 3" key="1">
    <citation type="journal article" date="2017" name="Int. J. Syst. Evol. Microbiol.">
        <title>Mucilaginibacterpsychrotolerans sp. nov., isolated from peatlands.</title>
        <authorList>
            <person name="Deng Y."/>
            <person name="Shen L."/>
            <person name="Xu B."/>
            <person name="Liu Y."/>
            <person name="Gu Z."/>
            <person name="Liu H."/>
            <person name="Zhou Y."/>
        </authorList>
    </citation>
    <scope>NUCLEOTIDE SEQUENCE [LARGE SCALE GENOMIC DNA]</scope>
    <source>
        <strain evidence="2 3">NH7-4</strain>
    </source>
</reference>
<dbReference type="EMBL" id="SOZE01000010">
    <property type="protein sequence ID" value="TFF37484.1"/>
    <property type="molecule type" value="Genomic_DNA"/>
</dbReference>
<proteinExistence type="predicted"/>
<evidence type="ECO:0000313" key="3">
    <source>
        <dbReference type="Proteomes" id="UP000297540"/>
    </source>
</evidence>
<comment type="caution">
    <text evidence="2">The sequence shown here is derived from an EMBL/GenBank/DDBJ whole genome shotgun (WGS) entry which is preliminary data.</text>
</comment>
<accession>A0A4Y8SGA4</accession>
<gene>
    <name evidence="2" type="ORF">E2R66_11805</name>
</gene>
<dbReference type="OrthoDB" id="9911751at2"/>
<sequence length="220" mass="24540">MKLQHKWIIFLLALSTVSLILVIILRPSGNSALPNTGSAKNSFRDSLLSLDSIPVDSFSKRLVPYDVVKAQKTTFLAKGDTSLHYDGSIIRSADVLLSIGLNIDTLWKITKSEQLMLKTTLGIDTINEKPVIKIYAHPVVAVFDSLQNTFVVKADLYFDKSGKLYQFQNGWPEPVFYDIRYGSTHISKANNTKKSKSISDTTVKIYEIDLNNPCPPCSVQ</sequence>
<dbReference type="Proteomes" id="UP000297540">
    <property type="component" value="Unassembled WGS sequence"/>
</dbReference>